<sequence length="137" mass="13853">MSQPASVLPQHELRSPGPAVVGSTCDELPPCSSLLNFPRMKAGELRVNIQQVAATASQWSGRSTELSVLAPPPLGQPFQPTTAAVGGAHAAVGLAVAAFTARTHATASAVEAAAAEYANNEAAAAAEMAAVPQTRLV</sequence>
<dbReference type="Proteomes" id="UP000001020">
    <property type="component" value="Chromosome"/>
</dbReference>
<evidence type="ECO:0008006" key="3">
    <source>
        <dbReference type="Google" id="ProtNLM"/>
    </source>
</evidence>
<name>Q7D7Q1_MYCTO</name>
<dbReference type="AlphaFoldDB" id="Q7D7Q1"/>
<accession>Q7D7Q1</accession>
<evidence type="ECO:0000313" key="2">
    <source>
        <dbReference type="Proteomes" id="UP000001020"/>
    </source>
</evidence>
<proteinExistence type="predicted"/>
<dbReference type="EMBL" id="AE000516">
    <property type="protein sequence ID" value="AAK46273.1"/>
    <property type="molecule type" value="Genomic_DNA"/>
</dbReference>
<evidence type="ECO:0000313" key="1">
    <source>
        <dbReference type="EMBL" id="AAK46273.1"/>
    </source>
</evidence>
<organism evidence="1 2">
    <name type="scientific">Mycobacterium tuberculosis (strain CDC 1551 / Oshkosh)</name>
    <dbReference type="NCBI Taxonomy" id="83331"/>
    <lineage>
        <taxon>Bacteria</taxon>
        <taxon>Bacillati</taxon>
        <taxon>Actinomycetota</taxon>
        <taxon>Actinomycetes</taxon>
        <taxon>Mycobacteriales</taxon>
        <taxon>Mycobacteriaceae</taxon>
        <taxon>Mycobacterium</taxon>
        <taxon>Mycobacterium tuberculosis complex</taxon>
    </lineage>
</organism>
<dbReference type="HOGENOM" id="CLU_147965_3_0_11"/>
<gene>
    <name evidence="1" type="ordered locus">MT2001</name>
</gene>
<keyword evidence="2" id="KW-1185">Reference proteome</keyword>
<protein>
    <recommendedName>
        <fullName evidence="3">PE family protein</fullName>
    </recommendedName>
</protein>
<dbReference type="KEGG" id="mtc:MT2001"/>
<reference evidence="1 2" key="1">
    <citation type="journal article" date="2002" name="J. Bacteriol.">
        <title>Whole-genome comparison of Mycobacterium tuberculosis clinical and laboratory strains.</title>
        <authorList>
            <person name="Fleischmann R.D."/>
            <person name="Alland D."/>
            <person name="Eisen J.A."/>
            <person name="Carpenter L."/>
            <person name="White O."/>
            <person name="Peterson J."/>
            <person name="DeBoy R."/>
            <person name="Dodson R."/>
            <person name="Gwinn M."/>
            <person name="Haft D."/>
            <person name="Hickey E."/>
            <person name="Kolonay J.F."/>
            <person name="Nelson W.C."/>
            <person name="Umayam L.A."/>
            <person name="Ermolaeva M."/>
            <person name="Salzberg S.L."/>
            <person name="Delcher A."/>
            <person name="Utterback T."/>
            <person name="Weidman J."/>
            <person name="Khouri H."/>
            <person name="Gill J."/>
            <person name="Mikula A."/>
            <person name="Bishai W."/>
            <person name="Jacobs Jr W.R.Jr."/>
            <person name="Venter J.C."/>
            <person name="Fraser C.M."/>
        </authorList>
    </citation>
    <scope>NUCLEOTIDE SEQUENCE [LARGE SCALE GENOMIC DNA]</scope>
    <source>
        <strain evidence="2">CDC 1551 / Oshkosh</strain>
    </source>
</reference>